<evidence type="ECO:0000256" key="1">
    <source>
        <dbReference type="ARBA" id="ARBA00006056"/>
    </source>
</evidence>
<keyword evidence="2" id="KW-0560">Oxidoreductase</keyword>
<sequence>MSGRYDHKELIRFCRDALVAEGLDPNHATVVAETLVEGDLLGHSTHGLALLPRYLEEIATGEMTRAGEPTVINDSGASVAWDGHYLPGPVLVRRALALCAERARRHGVATVAIGRSHHVACLAAYLKAATDQGLAAIVASSSPNNASVAPFGAVEGVYSPNPLAAGWPTGGDPVLIDVSTSITTSSLTSEVAAAGGRLPGKWVIGSDGDPVDDPAVLTASPPGALLPLGGTDHGHKGFALGMMVEMLTSGLAGQGRAERPSRWGASVFIMAIDPEHHGGRIAFERQTGSLVAACQAARPSPGGQPVRLPGQRALELRRTALVEGVALPHILIDRLRKASTVVFPQSR</sequence>
<dbReference type="InterPro" id="IPR036111">
    <property type="entry name" value="Mal/L-sulfo/L-lacto_DH-like_sf"/>
</dbReference>
<dbReference type="PANTHER" id="PTHR11091:SF0">
    <property type="entry name" value="MALATE DEHYDROGENASE"/>
    <property type="match status" value="1"/>
</dbReference>
<evidence type="ECO:0000256" key="2">
    <source>
        <dbReference type="ARBA" id="ARBA00023002"/>
    </source>
</evidence>
<comment type="similarity">
    <text evidence="1">Belongs to the LDH2/MDH2 oxidoreductase family.</text>
</comment>
<dbReference type="PANTHER" id="PTHR11091">
    <property type="entry name" value="OXIDOREDUCTASE-RELATED"/>
    <property type="match status" value="1"/>
</dbReference>
<comment type="caution">
    <text evidence="3">The sequence shown here is derived from an EMBL/GenBank/DDBJ whole genome shotgun (WGS) entry which is preliminary data.</text>
</comment>
<dbReference type="Gene3D" id="3.30.1370.60">
    <property type="entry name" value="Hypothetical oxidoreductase yiak, domain 2"/>
    <property type="match status" value="1"/>
</dbReference>
<dbReference type="InterPro" id="IPR003767">
    <property type="entry name" value="Malate/L-lactate_DH-like"/>
</dbReference>
<dbReference type="Pfam" id="PF02615">
    <property type="entry name" value="Ldh_2"/>
    <property type="match status" value="1"/>
</dbReference>
<dbReference type="SUPFAM" id="SSF89733">
    <property type="entry name" value="L-sulfolactate dehydrogenase-like"/>
    <property type="match status" value="1"/>
</dbReference>
<organism evidence="3">
    <name type="scientific">marine sediment metagenome</name>
    <dbReference type="NCBI Taxonomy" id="412755"/>
    <lineage>
        <taxon>unclassified sequences</taxon>
        <taxon>metagenomes</taxon>
        <taxon>ecological metagenomes</taxon>
    </lineage>
</organism>
<dbReference type="GO" id="GO:0016491">
    <property type="term" value="F:oxidoreductase activity"/>
    <property type="evidence" value="ECO:0007669"/>
    <property type="project" value="UniProtKB-KW"/>
</dbReference>
<dbReference type="InterPro" id="IPR043144">
    <property type="entry name" value="Mal/L-sulf/L-lact_DH-like_ah"/>
</dbReference>
<evidence type="ECO:0000313" key="3">
    <source>
        <dbReference type="EMBL" id="KKN89129.1"/>
    </source>
</evidence>
<evidence type="ECO:0008006" key="4">
    <source>
        <dbReference type="Google" id="ProtNLM"/>
    </source>
</evidence>
<gene>
    <name evidence="3" type="ORF">LCGC14_0241270</name>
</gene>
<dbReference type="InterPro" id="IPR043143">
    <property type="entry name" value="Mal/L-sulf/L-lact_DH-like_NADP"/>
</dbReference>
<proteinExistence type="inferred from homology"/>
<dbReference type="EMBL" id="LAZR01000122">
    <property type="protein sequence ID" value="KKN89129.1"/>
    <property type="molecule type" value="Genomic_DNA"/>
</dbReference>
<name>A0A0F9UBU6_9ZZZZ</name>
<accession>A0A0F9UBU6</accession>
<reference evidence="3" key="1">
    <citation type="journal article" date="2015" name="Nature">
        <title>Complex archaea that bridge the gap between prokaryotes and eukaryotes.</title>
        <authorList>
            <person name="Spang A."/>
            <person name="Saw J.H."/>
            <person name="Jorgensen S.L."/>
            <person name="Zaremba-Niedzwiedzka K."/>
            <person name="Martijn J."/>
            <person name="Lind A.E."/>
            <person name="van Eijk R."/>
            <person name="Schleper C."/>
            <person name="Guy L."/>
            <person name="Ettema T.J."/>
        </authorList>
    </citation>
    <scope>NUCLEOTIDE SEQUENCE</scope>
</reference>
<dbReference type="Gene3D" id="1.10.1530.10">
    <property type="match status" value="1"/>
</dbReference>
<dbReference type="AlphaFoldDB" id="A0A0F9UBU6"/>
<protein>
    <recommendedName>
        <fullName evidence="4">Ldh family oxidoreductase</fullName>
    </recommendedName>
</protein>